<dbReference type="PANTHER" id="PTHR12149">
    <property type="entry name" value="FRUCTOSAMINE 3 KINASE-RELATED PROTEIN"/>
    <property type="match status" value="1"/>
</dbReference>
<dbReference type="AlphaFoldDB" id="A0A5C6E5D6"/>
<organism evidence="2 3">
    <name type="scientific">Novipirellula aureliae</name>
    <dbReference type="NCBI Taxonomy" id="2527966"/>
    <lineage>
        <taxon>Bacteria</taxon>
        <taxon>Pseudomonadati</taxon>
        <taxon>Planctomycetota</taxon>
        <taxon>Planctomycetia</taxon>
        <taxon>Pirellulales</taxon>
        <taxon>Pirellulaceae</taxon>
        <taxon>Novipirellula</taxon>
    </lineage>
</organism>
<evidence type="ECO:0000313" key="2">
    <source>
        <dbReference type="EMBL" id="TWU44070.1"/>
    </source>
</evidence>
<dbReference type="Gene3D" id="3.90.1200.10">
    <property type="match status" value="1"/>
</dbReference>
<evidence type="ECO:0000256" key="1">
    <source>
        <dbReference type="ARBA" id="ARBA00009460"/>
    </source>
</evidence>
<keyword evidence="2" id="KW-0418">Kinase</keyword>
<dbReference type="Gene3D" id="3.30.200.20">
    <property type="entry name" value="Phosphorylase Kinase, domain 1"/>
    <property type="match status" value="1"/>
</dbReference>
<dbReference type="InterPro" id="IPR016477">
    <property type="entry name" value="Fructo-/Ketosamine-3-kinase"/>
</dbReference>
<gene>
    <name evidence="2" type="ORF">Q31b_16050</name>
</gene>
<reference evidence="2 3" key="1">
    <citation type="submission" date="2019-02" db="EMBL/GenBank/DDBJ databases">
        <title>Deep-cultivation of Planctomycetes and their phenomic and genomic characterization uncovers novel biology.</title>
        <authorList>
            <person name="Wiegand S."/>
            <person name="Jogler M."/>
            <person name="Boedeker C."/>
            <person name="Pinto D."/>
            <person name="Vollmers J."/>
            <person name="Rivas-Marin E."/>
            <person name="Kohn T."/>
            <person name="Peeters S.H."/>
            <person name="Heuer A."/>
            <person name="Rast P."/>
            <person name="Oberbeckmann S."/>
            <person name="Bunk B."/>
            <person name="Jeske O."/>
            <person name="Meyerdierks A."/>
            <person name="Storesund J.E."/>
            <person name="Kallscheuer N."/>
            <person name="Luecker S."/>
            <person name="Lage O.M."/>
            <person name="Pohl T."/>
            <person name="Merkel B.J."/>
            <person name="Hornburger P."/>
            <person name="Mueller R.-W."/>
            <person name="Bruemmer F."/>
            <person name="Labrenz M."/>
            <person name="Spormann A.M."/>
            <person name="Op Den Camp H."/>
            <person name="Overmann J."/>
            <person name="Amann R."/>
            <person name="Jetten M.S.M."/>
            <person name="Mascher T."/>
            <person name="Medema M.H."/>
            <person name="Devos D.P."/>
            <person name="Kaster A.-K."/>
            <person name="Ovreas L."/>
            <person name="Rohde M."/>
            <person name="Galperin M.Y."/>
            <person name="Jogler C."/>
        </authorList>
    </citation>
    <scope>NUCLEOTIDE SEQUENCE [LARGE SCALE GENOMIC DNA]</scope>
    <source>
        <strain evidence="2 3">Q31b</strain>
    </source>
</reference>
<sequence length="364" mass="40948">MHWWAAPKDMHDPCKRRLSYSPSVWPPQAASPPTTFTIDFLRQMKQTVQLALRELLDPSLVVVRTASLGGGCISQAMRVEIDPHSCSMSGNKTSGKKSIPATVFLKRNKPGFLPNFQCEHNGLIALAHSDWIKIPQPIAIGVSQQSSWLVTEWVCSSDFTSDGLSANEFYSRFGASLAKMHRATAGTRIGFSEDNFLGTTRQINTRNTENWIDFVAENRIGFQLRWAVDQNLADASLKQDCETILRGLDRLLEGRRGETSLLHGDLWSGNYLCGRDGEVVFIDPAVYHGCHEAEFGMIKLFGSCPESFYIAYQQTWPSDDWMSDGWQRRTNVYVLYHLLNHMNMFGRGYAGQCRRLASELAGVL</sequence>
<comment type="similarity">
    <text evidence="1">Belongs to the fructosamine kinase family.</text>
</comment>
<dbReference type="Proteomes" id="UP000315471">
    <property type="component" value="Unassembled WGS sequence"/>
</dbReference>
<name>A0A5C6E5D6_9BACT</name>
<accession>A0A5C6E5D6</accession>
<proteinExistence type="inferred from homology"/>
<dbReference type="PANTHER" id="PTHR12149:SF8">
    <property type="entry name" value="PROTEIN-RIBULOSAMINE 3-KINASE"/>
    <property type="match status" value="1"/>
</dbReference>
<comment type="caution">
    <text evidence="2">The sequence shown here is derived from an EMBL/GenBank/DDBJ whole genome shotgun (WGS) entry which is preliminary data.</text>
</comment>
<dbReference type="OrthoDB" id="5291879at2"/>
<dbReference type="Pfam" id="PF03881">
    <property type="entry name" value="Fructosamin_kin"/>
    <property type="match status" value="1"/>
</dbReference>
<dbReference type="EMBL" id="SJPY01000002">
    <property type="protein sequence ID" value="TWU44070.1"/>
    <property type="molecule type" value="Genomic_DNA"/>
</dbReference>
<dbReference type="SUPFAM" id="SSF56112">
    <property type="entry name" value="Protein kinase-like (PK-like)"/>
    <property type="match status" value="1"/>
</dbReference>
<evidence type="ECO:0000313" key="3">
    <source>
        <dbReference type="Proteomes" id="UP000315471"/>
    </source>
</evidence>
<keyword evidence="3" id="KW-1185">Reference proteome</keyword>
<protein>
    <submittedName>
        <fullName evidence="2">Fructosamine kinase</fullName>
    </submittedName>
</protein>
<dbReference type="GO" id="GO:0016301">
    <property type="term" value="F:kinase activity"/>
    <property type="evidence" value="ECO:0007669"/>
    <property type="project" value="UniProtKB-KW"/>
</dbReference>
<keyword evidence="2" id="KW-0808">Transferase</keyword>
<dbReference type="InterPro" id="IPR011009">
    <property type="entry name" value="Kinase-like_dom_sf"/>
</dbReference>